<dbReference type="Pfam" id="PF00023">
    <property type="entry name" value="Ank"/>
    <property type="match status" value="1"/>
</dbReference>
<dbReference type="EMBL" id="LUFC02001126">
    <property type="protein sequence ID" value="KAF4483528.1"/>
    <property type="molecule type" value="Genomic_DNA"/>
</dbReference>
<dbReference type="PANTHER" id="PTHR24198:SF165">
    <property type="entry name" value="ANKYRIN REPEAT-CONTAINING PROTEIN-RELATED"/>
    <property type="match status" value="1"/>
</dbReference>
<evidence type="ECO:0000313" key="6">
    <source>
        <dbReference type="Proteomes" id="UP000737391"/>
    </source>
</evidence>
<protein>
    <recommendedName>
        <fullName evidence="7">Ankyrin</fullName>
    </recommendedName>
</protein>
<sequence>MGKSTLSADAEMERVSFNSHVGNRELRNSGYRSPATLIFKAISESDNVTESMVLNMLSHDLLVYQTYNESSLAQFLLSMAIRRGWCNLATFLADRGTATVRRISGVCWPSISTGYAYSLAPRLWSYLRVTPKSGPQIHAPHDQYTEGSKIDFLNDLYKSQAFSEIICDLDERIYSTSNVAINKVILIWDALERLDTSGARDRDLIDVLLSSMAAKGFRNPIFHKLLALRVKMGIWSGIEPFESALFHAVAQKNPHLEIVTDLLKAGFSPHWRISQPYSPLQIALLENIDSRASQLLLDHGAVLGGSIYNESLLMKAVLEQRSFDKFALLIKLGVPAEPKTLGRVMKGERRKNRTTTSLRDLYSKVLSDLGLADTPPPFVQNGTKESTSPSSRHQLLDDAKVQAACSTSQPEANGQSAISIDSSLCHVQLSELDSPSCQVASYPKHWKYHIGQTWEQVYGEGSNDMTASHYAAAVGDVDALKMLLFPGNLFNRAVNIWRLQGELFESRRLPSRRKDVEGEYLMSDYVPDLGPPRPWQDIFEELPASTKDRIELPNINFSEWQLIESESCLMPEKLKSEEKSRTPLHEAALRGQLVAVKFLLSYAGIDVRVCDVDGKTAADIALDREDYDIHNLFISHMRGP</sequence>
<feature type="compositionally biased region" description="Polar residues" evidence="4">
    <location>
        <begin position="380"/>
        <end position="393"/>
    </location>
</feature>
<dbReference type="SUPFAM" id="SSF48403">
    <property type="entry name" value="Ankyrin repeat"/>
    <property type="match status" value="1"/>
</dbReference>
<dbReference type="AlphaFoldDB" id="A0A9P5E8H8"/>
<keyword evidence="1" id="KW-0677">Repeat</keyword>
<keyword evidence="6" id="KW-1185">Reference proteome</keyword>
<feature type="repeat" description="ANK" evidence="3">
    <location>
        <begin position="579"/>
        <end position="601"/>
    </location>
</feature>
<proteinExistence type="predicted"/>
<feature type="region of interest" description="Disordered" evidence="4">
    <location>
        <begin position="373"/>
        <end position="393"/>
    </location>
</feature>
<keyword evidence="2 3" id="KW-0040">ANK repeat</keyword>
<evidence type="ECO:0000256" key="2">
    <source>
        <dbReference type="ARBA" id="ARBA00023043"/>
    </source>
</evidence>
<dbReference type="OrthoDB" id="539213at2759"/>
<evidence type="ECO:0000256" key="3">
    <source>
        <dbReference type="PROSITE-ProRule" id="PRU00023"/>
    </source>
</evidence>
<accession>A0A9P5E8H8</accession>
<comment type="caution">
    <text evidence="5">The sequence shown here is derived from an EMBL/GenBank/DDBJ whole genome shotgun (WGS) entry which is preliminary data.</text>
</comment>
<name>A0A9P5E8H8_9HYPO</name>
<evidence type="ECO:0000256" key="1">
    <source>
        <dbReference type="ARBA" id="ARBA00022737"/>
    </source>
</evidence>
<evidence type="ECO:0008006" key="7">
    <source>
        <dbReference type="Google" id="ProtNLM"/>
    </source>
</evidence>
<dbReference type="PROSITE" id="PS50088">
    <property type="entry name" value="ANK_REPEAT"/>
    <property type="match status" value="1"/>
</dbReference>
<dbReference type="PROSITE" id="PS50297">
    <property type="entry name" value="ANK_REP_REGION"/>
    <property type="match status" value="1"/>
</dbReference>
<dbReference type="SMART" id="SM00248">
    <property type="entry name" value="ANK"/>
    <property type="match status" value="3"/>
</dbReference>
<dbReference type="Gene3D" id="1.25.40.20">
    <property type="entry name" value="Ankyrin repeat-containing domain"/>
    <property type="match status" value="2"/>
</dbReference>
<dbReference type="Proteomes" id="UP000737391">
    <property type="component" value="Unassembled WGS sequence"/>
</dbReference>
<organism evidence="5 6">
    <name type="scientific">Fusarium agapanthi</name>
    <dbReference type="NCBI Taxonomy" id="1803897"/>
    <lineage>
        <taxon>Eukaryota</taxon>
        <taxon>Fungi</taxon>
        <taxon>Dikarya</taxon>
        <taxon>Ascomycota</taxon>
        <taxon>Pezizomycotina</taxon>
        <taxon>Sordariomycetes</taxon>
        <taxon>Hypocreomycetidae</taxon>
        <taxon>Hypocreales</taxon>
        <taxon>Nectriaceae</taxon>
        <taxon>Fusarium</taxon>
        <taxon>Fusarium fujikuroi species complex</taxon>
    </lineage>
</organism>
<evidence type="ECO:0000256" key="4">
    <source>
        <dbReference type="SAM" id="MobiDB-lite"/>
    </source>
</evidence>
<dbReference type="PANTHER" id="PTHR24198">
    <property type="entry name" value="ANKYRIN REPEAT AND PROTEIN KINASE DOMAIN-CONTAINING PROTEIN"/>
    <property type="match status" value="1"/>
</dbReference>
<dbReference type="InterPro" id="IPR002110">
    <property type="entry name" value="Ankyrin_rpt"/>
</dbReference>
<gene>
    <name evidence="5" type="ORF">FAGAP_11698</name>
</gene>
<dbReference type="InterPro" id="IPR036770">
    <property type="entry name" value="Ankyrin_rpt-contain_sf"/>
</dbReference>
<reference evidence="5" key="1">
    <citation type="submission" date="2020-01" db="EMBL/GenBank/DDBJ databases">
        <title>Identification and distribution of gene clusters putatively required for synthesis of sphingolipid metabolism inhibitors in phylogenetically diverse species of the filamentous fungus Fusarium.</title>
        <authorList>
            <person name="Kim H.-S."/>
            <person name="Busman M."/>
            <person name="Brown D.W."/>
            <person name="Divon H."/>
            <person name="Uhlig S."/>
            <person name="Proctor R.H."/>
        </authorList>
    </citation>
    <scope>NUCLEOTIDE SEQUENCE</scope>
    <source>
        <strain evidence="5">NRRL 31653</strain>
    </source>
</reference>
<evidence type="ECO:0000313" key="5">
    <source>
        <dbReference type="EMBL" id="KAF4483528.1"/>
    </source>
</evidence>